<evidence type="ECO:0000256" key="1">
    <source>
        <dbReference type="ARBA" id="ARBA00006464"/>
    </source>
</evidence>
<dbReference type="EC" id="2.7.8.40" evidence="4"/>
<keyword evidence="4" id="KW-0808">Transferase</keyword>
<keyword evidence="5" id="KW-1185">Reference proteome</keyword>
<dbReference type="Proteomes" id="UP000244924">
    <property type="component" value="Unassembled WGS sequence"/>
</dbReference>
<dbReference type="AlphaFoldDB" id="A0A2R8B2S0"/>
<comment type="similarity">
    <text evidence="1">Belongs to the bacterial sugar transferase family.</text>
</comment>
<evidence type="ECO:0000313" key="4">
    <source>
        <dbReference type="EMBL" id="SPH16875.1"/>
    </source>
</evidence>
<name>A0A2R8B2S0_9RHOB</name>
<sequence length="203" mass="22608">MTPGKRFFDIALALLLLPLFLPLMGTIAIALLAAQGRPVLYASERMRDPSRAFNLWKFRTMRPAPVDSGVSGGDKNARITPTGKLLRRSRLDELPQIFNILAGDMSFVGPRPPLRQYVDAFPETYSAVLKSRPGVTGLASLLYHRHEERVLAPCASAEETNRVYSRRCIPVKARLDLIYQRNQGICFDIAILARTLASVANRS</sequence>
<feature type="domain" description="Bacterial sugar transferase" evidence="3">
    <location>
        <begin position="5"/>
        <end position="199"/>
    </location>
</feature>
<dbReference type="OrthoDB" id="9808602at2"/>
<evidence type="ECO:0000256" key="2">
    <source>
        <dbReference type="ARBA" id="ARBA00023169"/>
    </source>
</evidence>
<dbReference type="Pfam" id="PF02397">
    <property type="entry name" value="Bac_transf"/>
    <property type="match status" value="1"/>
</dbReference>
<dbReference type="EMBL" id="OMOQ01000001">
    <property type="protein sequence ID" value="SPH16875.1"/>
    <property type="molecule type" value="Genomic_DNA"/>
</dbReference>
<dbReference type="PANTHER" id="PTHR30576">
    <property type="entry name" value="COLANIC BIOSYNTHESIS UDP-GLUCOSE LIPID CARRIER TRANSFERASE"/>
    <property type="match status" value="1"/>
</dbReference>
<accession>A0A2R8B2S0</accession>
<proteinExistence type="inferred from homology"/>
<dbReference type="InterPro" id="IPR003362">
    <property type="entry name" value="Bact_transf"/>
</dbReference>
<dbReference type="GO" id="GO:0016780">
    <property type="term" value="F:phosphotransferase activity, for other substituted phosphate groups"/>
    <property type="evidence" value="ECO:0007669"/>
    <property type="project" value="TreeGrafter"/>
</dbReference>
<protein>
    <submittedName>
        <fullName evidence="4">UDP-N-acetylgalactosamine-undecaprenyl-phosphate N-acetylgalactosaminephosphotransferase</fullName>
        <ecNumber evidence="4">2.7.8.40</ecNumber>
    </submittedName>
</protein>
<reference evidence="4 5" key="1">
    <citation type="submission" date="2018-03" db="EMBL/GenBank/DDBJ databases">
        <authorList>
            <person name="Keele B.F."/>
        </authorList>
    </citation>
    <scope>NUCLEOTIDE SEQUENCE [LARGE SCALE GENOMIC DNA]</scope>
    <source>
        <strain evidence="4 5">CECT 8626</strain>
    </source>
</reference>
<evidence type="ECO:0000313" key="5">
    <source>
        <dbReference type="Proteomes" id="UP000244924"/>
    </source>
</evidence>
<dbReference type="GO" id="GO:0000271">
    <property type="term" value="P:polysaccharide biosynthetic process"/>
    <property type="evidence" value="ECO:0007669"/>
    <property type="project" value="UniProtKB-KW"/>
</dbReference>
<dbReference type="PANTHER" id="PTHR30576:SF0">
    <property type="entry name" value="UNDECAPRENYL-PHOSPHATE N-ACETYLGALACTOSAMINYL 1-PHOSPHATE TRANSFERASE-RELATED"/>
    <property type="match status" value="1"/>
</dbReference>
<keyword evidence="2" id="KW-0270">Exopolysaccharide synthesis</keyword>
<gene>
    <name evidence="4" type="primary">wecA</name>
    <name evidence="4" type="ORF">DEA8626_00389</name>
</gene>
<evidence type="ECO:0000259" key="3">
    <source>
        <dbReference type="Pfam" id="PF02397"/>
    </source>
</evidence>
<organism evidence="4 5">
    <name type="scientific">Albidovulum aquaemixtae</name>
    <dbReference type="NCBI Taxonomy" id="1542388"/>
    <lineage>
        <taxon>Bacteria</taxon>
        <taxon>Pseudomonadati</taxon>
        <taxon>Pseudomonadota</taxon>
        <taxon>Alphaproteobacteria</taxon>
        <taxon>Rhodobacterales</taxon>
        <taxon>Paracoccaceae</taxon>
        <taxon>Albidovulum</taxon>
    </lineage>
</organism>
<dbReference type="RefSeq" id="WP_108851370.1">
    <property type="nucleotide sequence ID" value="NZ_OMOQ01000001.1"/>
</dbReference>